<gene>
    <name evidence="1" type="ORF">S01H4_62959</name>
</gene>
<proteinExistence type="predicted"/>
<dbReference type="EMBL" id="BART01037718">
    <property type="protein sequence ID" value="GAH10344.1"/>
    <property type="molecule type" value="Genomic_DNA"/>
</dbReference>
<feature type="non-terminal residue" evidence="1">
    <location>
        <position position="1"/>
    </location>
</feature>
<reference evidence="1" key="1">
    <citation type="journal article" date="2014" name="Front. Microbiol.">
        <title>High frequency of phylogenetically diverse reductive dehalogenase-homologous genes in deep subseafloor sedimentary metagenomes.</title>
        <authorList>
            <person name="Kawai M."/>
            <person name="Futagami T."/>
            <person name="Toyoda A."/>
            <person name="Takaki Y."/>
            <person name="Nishi S."/>
            <person name="Hori S."/>
            <person name="Arai W."/>
            <person name="Tsubouchi T."/>
            <person name="Morono Y."/>
            <person name="Uchiyama I."/>
            <person name="Ito T."/>
            <person name="Fujiyama A."/>
            <person name="Inagaki F."/>
            <person name="Takami H."/>
        </authorList>
    </citation>
    <scope>NUCLEOTIDE SEQUENCE</scope>
    <source>
        <strain evidence="1">Expedition CK06-06</strain>
    </source>
</reference>
<evidence type="ECO:0000313" key="1">
    <source>
        <dbReference type="EMBL" id="GAH10344.1"/>
    </source>
</evidence>
<sequence length="46" mass="5311">FNFHKHSYYCINVRSASSLLNIYTEINKGGHKKIVLKVLFNDILAT</sequence>
<protein>
    <submittedName>
        <fullName evidence="1">Uncharacterized protein</fullName>
    </submittedName>
</protein>
<accession>X1DZJ7</accession>
<organism evidence="1">
    <name type="scientific">marine sediment metagenome</name>
    <dbReference type="NCBI Taxonomy" id="412755"/>
    <lineage>
        <taxon>unclassified sequences</taxon>
        <taxon>metagenomes</taxon>
        <taxon>ecological metagenomes</taxon>
    </lineage>
</organism>
<comment type="caution">
    <text evidence="1">The sequence shown here is derived from an EMBL/GenBank/DDBJ whole genome shotgun (WGS) entry which is preliminary data.</text>
</comment>
<name>X1DZJ7_9ZZZZ</name>
<dbReference type="AlphaFoldDB" id="X1DZJ7"/>